<dbReference type="InterPro" id="IPR011765">
    <property type="entry name" value="Pept_M16_N"/>
</dbReference>
<gene>
    <name evidence="4" type="ORF">Lqui_1705</name>
</gene>
<dbReference type="OrthoDB" id="9811314at2"/>
<organism evidence="4 5">
    <name type="scientific">Legionella quinlivanii</name>
    <dbReference type="NCBI Taxonomy" id="45073"/>
    <lineage>
        <taxon>Bacteria</taxon>
        <taxon>Pseudomonadati</taxon>
        <taxon>Pseudomonadota</taxon>
        <taxon>Gammaproteobacteria</taxon>
        <taxon>Legionellales</taxon>
        <taxon>Legionellaceae</taxon>
        <taxon>Legionella</taxon>
    </lineage>
</organism>
<dbReference type="GO" id="GO:0006508">
    <property type="term" value="P:proteolysis"/>
    <property type="evidence" value="ECO:0007669"/>
    <property type="project" value="UniProtKB-KW"/>
</dbReference>
<dbReference type="Pfam" id="PF00675">
    <property type="entry name" value="Peptidase_M16"/>
    <property type="match status" value="1"/>
</dbReference>
<comment type="caution">
    <text evidence="4">The sequence shown here is derived from an EMBL/GenBank/DDBJ whole genome shotgun (WGS) entry which is preliminary data.</text>
</comment>
<name>A0A0W0Y084_9GAMM</name>
<keyword evidence="5" id="KW-1185">Reference proteome</keyword>
<dbReference type="GO" id="GO:0008233">
    <property type="term" value="F:peptidase activity"/>
    <property type="evidence" value="ECO:0007669"/>
    <property type="project" value="UniProtKB-KW"/>
</dbReference>
<evidence type="ECO:0000256" key="1">
    <source>
        <dbReference type="SAM" id="SignalP"/>
    </source>
</evidence>
<keyword evidence="1" id="KW-0732">Signal</keyword>
<dbReference type="PANTHER" id="PTHR11851">
    <property type="entry name" value="METALLOPROTEASE"/>
    <property type="match status" value="1"/>
</dbReference>
<protein>
    <submittedName>
        <fullName evidence="4">Zinc protease (Peptidase, M16 family)</fullName>
    </submittedName>
</protein>
<dbReference type="RefSeq" id="WP_058507797.1">
    <property type="nucleotide sequence ID" value="NZ_CAAAIK010000001.1"/>
</dbReference>
<dbReference type="InterPro" id="IPR050361">
    <property type="entry name" value="MPP/UQCRC_Complex"/>
</dbReference>
<feature type="domain" description="Peptidase M16 C-terminal" evidence="3">
    <location>
        <begin position="195"/>
        <end position="366"/>
    </location>
</feature>
<dbReference type="EMBL" id="LNYS01000008">
    <property type="protein sequence ID" value="KTD50380.1"/>
    <property type="molecule type" value="Genomic_DNA"/>
</dbReference>
<dbReference type="SUPFAM" id="SSF63411">
    <property type="entry name" value="LuxS/MPP-like metallohydrolase"/>
    <property type="match status" value="2"/>
</dbReference>
<evidence type="ECO:0000259" key="2">
    <source>
        <dbReference type="Pfam" id="PF00675"/>
    </source>
</evidence>
<dbReference type="PANTHER" id="PTHR11851:SF224">
    <property type="entry name" value="PROCESSING PROTEASE"/>
    <property type="match status" value="1"/>
</dbReference>
<dbReference type="AlphaFoldDB" id="A0A0W0Y084"/>
<dbReference type="Gene3D" id="3.30.830.10">
    <property type="entry name" value="Metalloenzyme, LuxS/M16 peptidase-like"/>
    <property type="match status" value="2"/>
</dbReference>
<evidence type="ECO:0000313" key="5">
    <source>
        <dbReference type="Proteomes" id="UP000054618"/>
    </source>
</evidence>
<feature type="chain" id="PRO_5006917084" evidence="1">
    <location>
        <begin position="22"/>
        <end position="434"/>
    </location>
</feature>
<evidence type="ECO:0000259" key="3">
    <source>
        <dbReference type="Pfam" id="PF05193"/>
    </source>
</evidence>
<dbReference type="PATRIC" id="fig|45073.5.peg.1800"/>
<sequence length="434" mass="47651">MKTIYFLAALLISSLSLCAQAASFKTEKWNTSNGARVVFYQANEVPMLDISIAFAAGSAYDNNFFGLAALTNRLLDQGNSNLDANQIAEKIANTGAQFDSEVSRDMAIVRLKTLTSLPALNEALDTFNLIVNKPNFRQDAFNREKNQQIIAITQAQESPADIANNLFFSKLYKNHPYGHPVNGTVESVKKISNWQVKDFYKKYYVANNAVIVMVGAISSQQAHEIADNLVKNIPAGVKSPAIAKSAPLAGAEQINFDFSSSQTVLKLGQIGIQHDNPDYFPLMVGNYILGGGSLVSRLSTEIREKNGLTYGISSQFMPMPGNGPFMISFSTQNNQAKQALKMTQDTLNDFLKSGPTDDELNAAKQYLTGSFPLSLSSNSNIAGMLLRMTFYNLPDNYLDTYVAHIEAVTAEDIKKAFDMTIHPERMLLISVGKM</sequence>
<dbReference type="Proteomes" id="UP000054618">
    <property type="component" value="Unassembled WGS sequence"/>
</dbReference>
<dbReference type="GO" id="GO:0046872">
    <property type="term" value="F:metal ion binding"/>
    <property type="evidence" value="ECO:0007669"/>
    <property type="project" value="InterPro"/>
</dbReference>
<proteinExistence type="predicted"/>
<dbReference type="STRING" id="45073.Lqui_1705"/>
<keyword evidence="4" id="KW-0645">Protease</keyword>
<evidence type="ECO:0000313" key="4">
    <source>
        <dbReference type="EMBL" id="KTD50380.1"/>
    </source>
</evidence>
<dbReference type="InterPro" id="IPR011249">
    <property type="entry name" value="Metalloenz_LuxS/M16"/>
</dbReference>
<accession>A0A0W0Y084</accession>
<feature type="domain" description="Peptidase M16 N-terminal" evidence="2">
    <location>
        <begin position="44"/>
        <end position="184"/>
    </location>
</feature>
<feature type="signal peptide" evidence="1">
    <location>
        <begin position="1"/>
        <end position="21"/>
    </location>
</feature>
<keyword evidence="4" id="KW-0378">Hydrolase</keyword>
<dbReference type="Pfam" id="PF05193">
    <property type="entry name" value="Peptidase_M16_C"/>
    <property type="match status" value="1"/>
</dbReference>
<reference evidence="4 5" key="1">
    <citation type="submission" date="2015-11" db="EMBL/GenBank/DDBJ databases">
        <title>Genomic analysis of 38 Legionella species identifies large and diverse effector repertoires.</title>
        <authorList>
            <person name="Burstein D."/>
            <person name="Amaro F."/>
            <person name="Zusman T."/>
            <person name="Lifshitz Z."/>
            <person name="Cohen O."/>
            <person name="Gilbert J.A."/>
            <person name="Pupko T."/>
            <person name="Shuman H.A."/>
            <person name="Segal G."/>
        </authorList>
    </citation>
    <scope>NUCLEOTIDE SEQUENCE [LARGE SCALE GENOMIC DNA]</scope>
    <source>
        <strain evidence="4 5">CDC#1442-AUS-E</strain>
    </source>
</reference>
<dbReference type="InterPro" id="IPR007863">
    <property type="entry name" value="Peptidase_M16_C"/>
</dbReference>